<dbReference type="InterPro" id="IPR000182">
    <property type="entry name" value="GNAT_dom"/>
</dbReference>
<reference evidence="2 3" key="1">
    <citation type="submission" date="2016-03" db="EMBL/GenBank/DDBJ databases">
        <title>Acetic acid bacteria sequencing.</title>
        <authorList>
            <person name="Brandt J."/>
            <person name="Jakob F."/>
            <person name="Vogel R.F."/>
        </authorList>
    </citation>
    <scope>NUCLEOTIDE SEQUENCE [LARGE SCALE GENOMIC DNA]</scope>
    <source>
        <strain evidence="2 3">TMW2.1153</strain>
    </source>
</reference>
<organism evidence="2 3">
    <name type="scientific">Acetobacter aceti</name>
    <dbReference type="NCBI Taxonomy" id="435"/>
    <lineage>
        <taxon>Bacteria</taxon>
        <taxon>Pseudomonadati</taxon>
        <taxon>Pseudomonadota</taxon>
        <taxon>Alphaproteobacteria</taxon>
        <taxon>Acetobacterales</taxon>
        <taxon>Acetobacteraceae</taxon>
        <taxon>Acetobacter</taxon>
        <taxon>Acetobacter subgen. Acetobacter</taxon>
    </lineage>
</organism>
<dbReference type="PROSITE" id="PS51186">
    <property type="entry name" value="GNAT"/>
    <property type="match status" value="1"/>
</dbReference>
<sequence>MEPVDRVVVDVTFLEMIHPPRFSAQSLPPGFRIEQEHVPTVALYRWLHTEIGGKHCWWMRRVKSDEELAAILAEPRRSLFLLKENGAVRGFFEFELHPHKTVNLAYFGLVPSMIGRGIGRVFLAQVIEMAWSANPLRVTVNTCTADHRRALPSYLAIGFRVLGVVREEWDIPVRLGLPVPEHLARL</sequence>
<dbReference type="AlphaFoldDB" id="A0A1U9KEV4"/>
<dbReference type="Proteomes" id="UP000188937">
    <property type="component" value="Chromosome"/>
</dbReference>
<dbReference type="GO" id="GO:0016747">
    <property type="term" value="F:acyltransferase activity, transferring groups other than amino-acyl groups"/>
    <property type="evidence" value="ECO:0007669"/>
    <property type="project" value="InterPro"/>
</dbReference>
<dbReference type="InterPro" id="IPR016181">
    <property type="entry name" value="Acyl_CoA_acyltransferase"/>
</dbReference>
<proteinExistence type="predicted"/>
<dbReference type="Gene3D" id="3.40.630.30">
    <property type="match status" value="1"/>
</dbReference>
<dbReference type="KEGG" id="aace:A0U92_05250"/>
<dbReference type="STRING" id="435.A0U92_05250"/>
<dbReference type="Pfam" id="PF00583">
    <property type="entry name" value="Acetyltransf_1"/>
    <property type="match status" value="1"/>
</dbReference>
<gene>
    <name evidence="2" type="ORF">A0U92_05250</name>
</gene>
<evidence type="ECO:0000313" key="3">
    <source>
        <dbReference type="Proteomes" id="UP000188937"/>
    </source>
</evidence>
<dbReference type="RefSeq" id="WP_077812322.1">
    <property type="nucleotide sequence ID" value="NZ_CP014692.1"/>
</dbReference>
<evidence type="ECO:0000313" key="2">
    <source>
        <dbReference type="EMBL" id="AQS84278.1"/>
    </source>
</evidence>
<dbReference type="EMBL" id="CP014692">
    <property type="protein sequence ID" value="AQS84278.1"/>
    <property type="molecule type" value="Genomic_DNA"/>
</dbReference>
<accession>A0A1U9KEV4</accession>
<dbReference type="SUPFAM" id="SSF55729">
    <property type="entry name" value="Acyl-CoA N-acyltransferases (Nat)"/>
    <property type="match status" value="1"/>
</dbReference>
<dbReference type="CDD" id="cd04301">
    <property type="entry name" value="NAT_SF"/>
    <property type="match status" value="1"/>
</dbReference>
<keyword evidence="2" id="KW-0808">Transferase</keyword>
<keyword evidence="3" id="KW-1185">Reference proteome</keyword>
<dbReference type="OrthoDB" id="275336at2"/>
<protein>
    <submittedName>
        <fullName evidence="2">Acetyltransferase</fullName>
    </submittedName>
</protein>
<feature type="domain" description="N-acetyltransferase" evidence="1">
    <location>
        <begin position="29"/>
        <end position="180"/>
    </location>
</feature>
<evidence type="ECO:0000259" key="1">
    <source>
        <dbReference type="PROSITE" id="PS51186"/>
    </source>
</evidence>
<name>A0A1U9KEV4_ACEAC</name>